<evidence type="ECO:0000313" key="3">
    <source>
        <dbReference type="Proteomes" id="UP000489600"/>
    </source>
</evidence>
<dbReference type="PANTHER" id="PTHR47069:SF11">
    <property type="entry name" value="OS04G0275550 PROTEIN"/>
    <property type="match status" value="1"/>
</dbReference>
<accession>A0A565BAX7</accession>
<dbReference type="EMBL" id="CABITT030000003">
    <property type="protein sequence ID" value="VVA98471.1"/>
    <property type="molecule type" value="Genomic_DNA"/>
</dbReference>
<evidence type="ECO:0008006" key="4">
    <source>
        <dbReference type="Google" id="ProtNLM"/>
    </source>
</evidence>
<keyword evidence="3" id="KW-1185">Reference proteome</keyword>
<dbReference type="OrthoDB" id="1051277at2759"/>
<dbReference type="AlphaFoldDB" id="A0A565BAX7"/>
<organism evidence="2 3">
    <name type="scientific">Arabis nemorensis</name>
    <dbReference type="NCBI Taxonomy" id="586526"/>
    <lineage>
        <taxon>Eukaryota</taxon>
        <taxon>Viridiplantae</taxon>
        <taxon>Streptophyta</taxon>
        <taxon>Embryophyta</taxon>
        <taxon>Tracheophyta</taxon>
        <taxon>Spermatophyta</taxon>
        <taxon>Magnoliopsida</taxon>
        <taxon>eudicotyledons</taxon>
        <taxon>Gunneridae</taxon>
        <taxon>Pentapetalae</taxon>
        <taxon>rosids</taxon>
        <taxon>malvids</taxon>
        <taxon>Brassicales</taxon>
        <taxon>Brassicaceae</taxon>
        <taxon>Arabideae</taxon>
        <taxon>Arabis</taxon>
    </lineage>
</organism>
<dbReference type="PANTHER" id="PTHR47069">
    <property type="match status" value="1"/>
</dbReference>
<proteinExistence type="predicted"/>
<gene>
    <name evidence="2" type="ORF">ANE_LOCUS8916</name>
</gene>
<protein>
    <recommendedName>
        <fullName evidence="4">Myb/SANT-like domain-containing protein</fullName>
    </recommendedName>
</protein>
<reference evidence="2" key="1">
    <citation type="submission" date="2019-07" db="EMBL/GenBank/DDBJ databases">
        <authorList>
            <person name="Dittberner H."/>
        </authorList>
    </citation>
    <scope>NUCLEOTIDE SEQUENCE [LARGE SCALE GENOMIC DNA]</scope>
</reference>
<feature type="region of interest" description="Disordered" evidence="1">
    <location>
        <begin position="88"/>
        <end position="148"/>
    </location>
</feature>
<comment type="caution">
    <text evidence="2">The sequence shown here is derived from an EMBL/GenBank/DDBJ whole genome shotgun (WGS) entry which is preliminary data.</text>
</comment>
<feature type="compositionally biased region" description="Acidic residues" evidence="1">
    <location>
        <begin position="101"/>
        <end position="110"/>
    </location>
</feature>
<sequence>MSKQEEHVQQPTVKSKFSWTHEMSHEMLVNATGLGFNEFGELHMSNDWWDQLIKACPDASKVRQYPLRDIPLLDNLYSKVTISVSEGWQHHDGPSQLSQDTELEEEELEEISSPIRRPEENPKTHQTHVFGKSKEKPTKPRSSWKRPNLDHWDRITSTLENQERFWSASQKTFDSFNPFSSALCTEELLKMSRLDHDGELYWTALEYLAGNENSHQIFLTLPNEEEKIKYLERVTGKKN</sequence>
<evidence type="ECO:0000256" key="1">
    <source>
        <dbReference type="SAM" id="MobiDB-lite"/>
    </source>
</evidence>
<evidence type="ECO:0000313" key="2">
    <source>
        <dbReference type="EMBL" id="VVA98471.1"/>
    </source>
</evidence>
<dbReference type="Proteomes" id="UP000489600">
    <property type="component" value="Unassembled WGS sequence"/>
</dbReference>
<name>A0A565BAX7_9BRAS</name>